<dbReference type="Proteomes" id="UP000292447">
    <property type="component" value="Chromosome I"/>
</dbReference>
<dbReference type="PANTHER" id="PTHR45626">
    <property type="entry name" value="TRANSCRIPTION TERMINATION FACTOR 2-RELATED"/>
    <property type="match status" value="1"/>
</dbReference>
<protein>
    <submittedName>
        <fullName evidence="5">Helicase conserved C-terminal domain-containing protein</fullName>
    </submittedName>
</protein>
<keyword evidence="1" id="KW-0547">Nucleotide-binding</keyword>
<name>A0A4P6XL09_9ASCO</name>
<dbReference type="GO" id="GO:0008094">
    <property type="term" value="F:ATP-dependent activity, acting on DNA"/>
    <property type="evidence" value="ECO:0007669"/>
    <property type="project" value="TreeGrafter"/>
</dbReference>
<gene>
    <name evidence="5" type="primary">MPUL0A10200</name>
    <name evidence="5" type="ORF">METSCH_A10200</name>
</gene>
<dbReference type="Pfam" id="PF00271">
    <property type="entry name" value="Helicase_C"/>
    <property type="match status" value="1"/>
</dbReference>
<dbReference type="GO" id="GO:0005524">
    <property type="term" value="F:ATP binding"/>
    <property type="evidence" value="ECO:0007669"/>
    <property type="project" value="UniProtKB-KW"/>
</dbReference>
<dbReference type="InterPro" id="IPR014001">
    <property type="entry name" value="Helicase_ATP-bd"/>
</dbReference>
<dbReference type="PROSITE" id="PS51194">
    <property type="entry name" value="HELICASE_CTER"/>
    <property type="match status" value="1"/>
</dbReference>
<evidence type="ECO:0000256" key="1">
    <source>
        <dbReference type="ARBA" id="ARBA00022741"/>
    </source>
</evidence>
<dbReference type="InterPro" id="IPR050628">
    <property type="entry name" value="SNF2_RAD54_helicase_TF"/>
</dbReference>
<dbReference type="PANTHER" id="PTHR45626:SF51">
    <property type="entry name" value="SNF2-RELATED DOMAIN-CONTAINING PROTEIN"/>
    <property type="match status" value="1"/>
</dbReference>
<keyword evidence="3" id="KW-0067">ATP-binding</keyword>
<dbReference type="GO" id="GO:0016787">
    <property type="term" value="F:hydrolase activity"/>
    <property type="evidence" value="ECO:0007669"/>
    <property type="project" value="UniProtKB-KW"/>
</dbReference>
<sequence>MAAKPQHHVTFVMSSRVTESRWIRSALLSPASIYALISHMLSGQGQTDVQNAVQISNNLDSLVPIGTLLYHGVPCTEYALQGISASPSWNFVDAEFLHDVYGNKLHPSLQALVFLVRHRFFSATFRVSTYFTSPQRSAKPLYLWNVRVYAVPLDINGARYMRLWRQNWLHKHSNLHSAYKKQWDVLLSYLDFSPSGWKPDVAASNSWDPAYIKMCLPFYAQPQAKKSVNGQMGKEKMHFNMQRWNLRQSSNANVFSRLTLESVIKEVYGSIKTPDVSMYLDRQPIRVSGTPTADELIQRLLSEKDGVLPGVTSALYPFQLRSVCKMYERESSSAKVCVPHFVHFTSPVNSCYYYNTLDHGFYTNPEIYSAPKGGILAENMGLGKTLICLALICMTKHEVSAIPSDVLLHDMTHKNTPKKIKTLAELCLTAIAQNSLSWKYFAEQLPPPIVERLNNLPGKFFVAQQLQNHQSTRGRQFREETSTWKQLLLTSSTLVIVPENLLHQWNDEAKKHVGTGVLKRVFISERFKTSLSLEDADYISSPPDSPIALLKYDLIVVSVPVFSKVSAKPDNVFMKIHWKRLIIDEGHSMSSRSSNLSLSCRSMSAERRWVVTGTPTSGLTNLHMDEDASESVSETTKYKRRKYVVRGKFNVREDLAKLGNLVGNYFKIEPFHSQPGLWSSSIVKNLTNSNQLTAKRSLQNLLDSLMIRHSQTQVEADLVLPQLHHEAIYLKPSFHNKLAINLFTAVLAVNAVSSERVGVDYMFDSSNKLDLHRLVSNLQLSTFYWTGFKLQDVHGLAEVAKHCLERADPAGNPYYNPEDMKLLQKSYEAVQMALQNPRWKSATMVHEMQMYVSGLPPAYTSAFAMGSVSDTGVYGAPQLNAVQKFYYKNRFMTMTDGAALEARLEENSKSFWKDYWLRSQKQQKGKFLKGGFSLQFDSHGVKEVSFEKETKIGKYDHEDTFTKTNSGYYYEIPPNSESTKDVCDPKQAQIMGTASAKLSYLASKLVGHQKDGVKSIVFFEYEDSAYYLTELLDILGVNYILYATFIGAERRPNNLNDFASHDSDKKGGVTLIMDLKLASHGLTVISATRVYFVNPVWLRSVEAQAIKRAHRIGQKKEVFVETLVLRGTLEEEIYKRRVVNDDSENSETEKHPGQKFSVIDDIGMQDFVLRHEFLPIDEGKETEYAGFEEWSNFQDSRHEGGGCLFGESGNSPISDTVNDMEDCEKREYLLNGSSHTRMVKSKRSDTVQDTAASDHISYPYIALETEFSLPSHAVKRVHQKGRTKTIYTMRLFSQDNLQKLTESMQGQPGLDQLNAEFVSGKTLFSMSPKTGKSGKSVRF</sequence>
<dbReference type="InterPro" id="IPR049730">
    <property type="entry name" value="SNF2/RAD54-like_C"/>
</dbReference>
<evidence type="ECO:0000259" key="4">
    <source>
        <dbReference type="PROSITE" id="PS51194"/>
    </source>
</evidence>
<dbReference type="GO" id="GO:0004386">
    <property type="term" value="F:helicase activity"/>
    <property type="evidence" value="ECO:0007669"/>
    <property type="project" value="UniProtKB-KW"/>
</dbReference>
<dbReference type="InterPro" id="IPR001650">
    <property type="entry name" value="Helicase_C-like"/>
</dbReference>
<evidence type="ECO:0000313" key="5">
    <source>
        <dbReference type="EMBL" id="QBM86381.1"/>
    </source>
</evidence>
<dbReference type="CDD" id="cd18793">
    <property type="entry name" value="SF2_C_SNF"/>
    <property type="match status" value="1"/>
</dbReference>
<organism evidence="5 6">
    <name type="scientific">Metschnikowia aff. pulcherrima</name>
    <dbReference type="NCBI Taxonomy" id="2163413"/>
    <lineage>
        <taxon>Eukaryota</taxon>
        <taxon>Fungi</taxon>
        <taxon>Dikarya</taxon>
        <taxon>Ascomycota</taxon>
        <taxon>Saccharomycotina</taxon>
        <taxon>Pichiomycetes</taxon>
        <taxon>Metschnikowiaceae</taxon>
        <taxon>Metschnikowia</taxon>
    </lineage>
</organism>
<dbReference type="EMBL" id="CP034456">
    <property type="protein sequence ID" value="QBM86381.1"/>
    <property type="molecule type" value="Genomic_DNA"/>
</dbReference>
<dbReference type="SMART" id="SM00487">
    <property type="entry name" value="DEXDc"/>
    <property type="match status" value="1"/>
</dbReference>
<keyword evidence="6" id="KW-1185">Reference proteome</keyword>
<dbReference type="STRING" id="2163413.A0A4P6XL09"/>
<dbReference type="Gene3D" id="3.40.50.300">
    <property type="entry name" value="P-loop containing nucleotide triphosphate hydrolases"/>
    <property type="match status" value="1"/>
</dbReference>
<dbReference type="GO" id="GO:0006281">
    <property type="term" value="P:DNA repair"/>
    <property type="evidence" value="ECO:0007669"/>
    <property type="project" value="TreeGrafter"/>
</dbReference>
<dbReference type="SUPFAM" id="SSF52540">
    <property type="entry name" value="P-loop containing nucleoside triphosphate hydrolases"/>
    <property type="match status" value="2"/>
</dbReference>
<reference evidence="6" key="1">
    <citation type="submission" date="2019-03" db="EMBL/GenBank/DDBJ databases">
        <title>Snf2 controls pulcherriminic acid biosynthesis and connects pigmentation and antifungal activity of the yeast Metschnikowia pulcherrima.</title>
        <authorList>
            <person name="Gore-Lloyd D."/>
            <person name="Sumann I."/>
            <person name="Brachmann A.O."/>
            <person name="Schneeberger K."/>
            <person name="Ortiz-Merino R.A."/>
            <person name="Moreno-Beltran M."/>
            <person name="Schlaefli M."/>
            <person name="Kirner P."/>
            <person name="Santos Kron A."/>
            <person name="Wolfe K.H."/>
            <person name="Piel J."/>
            <person name="Ahrens C.H."/>
            <person name="Henk D."/>
            <person name="Freimoser F.M."/>
        </authorList>
    </citation>
    <scope>NUCLEOTIDE SEQUENCE [LARGE SCALE GENOMIC DNA]</scope>
    <source>
        <strain evidence="6">APC 1.2</strain>
    </source>
</reference>
<accession>A0A4P6XL09</accession>
<proteinExistence type="predicted"/>
<evidence type="ECO:0000256" key="2">
    <source>
        <dbReference type="ARBA" id="ARBA00022801"/>
    </source>
</evidence>
<keyword evidence="5" id="KW-0347">Helicase</keyword>
<dbReference type="InterPro" id="IPR038718">
    <property type="entry name" value="SNF2-like_sf"/>
</dbReference>
<dbReference type="Pfam" id="PF00176">
    <property type="entry name" value="SNF2-rel_dom"/>
    <property type="match status" value="1"/>
</dbReference>
<feature type="domain" description="Helicase C-terminal" evidence="4">
    <location>
        <begin position="1000"/>
        <end position="1159"/>
    </location>
</feature>
<evidence type="ECO:0000256" key="3">
    <source>
        <dbReference type="ARBA" id="ARBA00022840"/>
    </source>
</evidence>
<dbReference type="InterPro" id="IPR000330">
    <property type="entry name" value="SNF2_N"/>
</dbReference>
<dbReference type="GO" id="GO:0005634">
    <property type="term" value="C:nucleus"/>
    <property type="evidence" value="ECO:0007669"/>
    <property type="project" value="TreeGrafter"/>
</dbReference>
<dbReference type="Gene3D" id="3.40.50.10810">
    <property type="entry name" value="Tandem AAA-ATPase domain"/>
    <property type="match status" value="1"/>
</dbReference>
<dbReference type="InterPro" id="IPR027417">
    <property type="entry name" value="P-loop_NTPase"/>
</dbReference>
<evidence type="ECO:0000313" key="6">
    <source>
        <dbReference type="Proteomes" id="UP000292447"/>
    </source>
</evidence>
<keyword evidence="2" id="KW-0378">Hydrolase</keyword>